<organism evidence="7 8">
    <name type="scientific">Deinococcus rufus</name>
    <dbReference type="NCBI Taxonomy" id="2136097"/>
    <lineage>
        <taxon>Bacteria</taxon>
        <taxon>Thermotogati</taxon>
        <taxon>Deinococcota</taxon>
        <taxon>Deinococci</taxon>
        <taxon>Deinococcales</taxon>
        <taxon>Deinococcaceae</taxon>
        <taxon>Deinococcus</taxon>
    </lineage>
</organism>
<feature type="region of interest" description="Disordered" evidence="5">
    <location>
        <begin position="219"/>
        <end position="239"/>
    </location>
</feature>
<dbReference type="GO" id="GO:0005524">
    <property type="term" value="F:ATP binding"/>
    <property type="evidence" value="ECO:0007669"/>
    <property type="project" value="UniProtKB-KW"/>
</dbReference>
<dbReference type="EMBL" id="JBHRZG010000024">
    <property type="protein sequence ID" value="MFC3834833.1"/>
    <property type="molecule type" value="Genomic_DNA"/>
</dbReference>
<dbReference type="RefSeq" id="WP_380103235.1">
    <property type="nucleotide sequence ID" value="NZ_JBHRZG010000024.1"/>
</dbReference>
<keyword evidence="7" id="KW-0067">ATP-binding</keyword>
<reference evidence="8" key="1">
    <citation type="journal article" date="2019" name="Int. J. Syst. Evol. Microbiol.">
        <title>The Global Catalogue of Microorganisms (GCM) 10K type strain sequencing project: providing services to taxonomists for standard genome sequencing and annotation.</title>
        <authorList>
            <consortium name="The Broad Institute Genomics Platform"/>
            <consortium name="The Broad Institute Genome Sequencing Center for Infectious Disease"/>
            <person name="Wu L."/>
            <person name="Ma J."/>
        </authorList>
    </citation>
    <scope>NUCLEOTIDE SEQUENCE [LARGE SCALE GENOMIC DNA]</scope>
    <source>
        <strain evidence="8">CCTCC AB 2017081</strain>
    </source>
</reference>
<evidence type="ECO:0000256" key="4">
    <source>
        <dbReference type="ARBA" id="ARBA00022777"/>
    </source>
</evidence>
<evidence type="ECO:0000256" key="1">
    <source>
        <dbReference type="ARBA" id="ARBA00000085"/>
    </source>
</evidence>
<dbReference type="EC" id="2.7.13.3" evidence="2"/>
<dbReference type="InterPro" id="IPR003594">
    <property type="entry name" value="HATPase_dom"/>
</dbReference>
<dbReference type="Proteomes" id="UP001595803">
    <property type="component" value="Unassembled WGS sequence"/>
</dbReference>
<dbReference type="InterPro" id="IPR036890">
    <property type="entry name" value="HATPase_C_sf"/>
</dbReference>
<feature type="domain" description="Histidine kinase" evidence="6">
    <location>
        <begin position="42"/>
        <end position="221"/>
    </location>
</feature>
<dbReference type="SUPFAM" id="SSF55874">
    <property type="entry name" value="ATPase domain of HSP90 chaperone/DNA topoisomerase II/histidine kinase"/>
    <property type="match status" value="1"/>
</dbReference>
<dbReference type="PANTHER" id="PTHR42878">
    <property type="entry name" value="TWO-COMPONENT HISTIDINE KINASE"/>
    <property type="match status" value="1"/>
</dbReference>
<evidence type="ECO:0000313" key="8">
    <source>
        <dbReference type="Proteomes" id="UP001595803"/>
    </source>
</evidence>
<proteinExistence type="predicted"/>
<protein>
    <recommendedName>
        <fullName evidence="2">histidine kinase</fullName>
        <ecNumber evidence="2">2.7.13.3</ecNumber>
    </recommendedName>
</protein>
<keyword evidence="3" id="KW-0808">Transferase</keyword>
<name>A0ABV7ZBS1_9DEIO</name>
<gene>
    <name evidence="7" type="ORF">ACFOSB_18395</name>
</gene>
<dbReference type="PANTHER" id="PTHR42878:SF15">
    <property type="entry name" value="BACTERIOPHYTOCHROME"/>
    <property type="match status" value="1"/>
</dbReference>
<dbReference type="PRINTS" id="PR00344">
    <property type="entry name" value="BCTRLSENSOR"/>
</dbReference>
<evidence type="ECO:0000256" key="5">
    <source>
        <dbReference type="SAM" id="MobiDB-lite"/>
    </source>
</evidence>
<dbReference type="InterPro" id="IPR004358">
    <property type="entry name" value="Sig_transdc_His_kin-like_C"/>
</dbReference>
<keyword evidence="4" id="KW-0418">Kinase</keyword>
<comment type="caution">
    <text evidence="7">The sequence shown here is derived from an EMBL/GenBank/DDBJ whole genome shotgun (WGS) entry which is preliminary data.</text>
</comment>
<accession>A0ABV7ZBS1</accession>
<keyword evidence="7" id="KW-0547">Nucleotide-binding</keyword>
<dbReference type="InterPro" id="IPR050351">
    <property type="entry name" value="BphY/WalK/GraS-like"/>
</dbReference>
<comment type="catalytic activity">
    <reaction evidence="1">
        <text>ATP + protein L-histidine = ADP + protein N-phospho-L-histidine.</text>
        <dbReference type="EC" id="2.7.13.3"/>
    </reaction>
</comment>
<keyword evidence="8" id="KW-1185">Reference proteome</keyword>
<dbReference type="Pfam" id="PF02518">
    <property type="entry name" value="HATPase_c"/>
    <property type="match status" value="1"/>
</dbReference>
<dbReference type="PROSITE" id="PS50109">
    <property type="entry name" value="HIS_KIN"/>
    <property type="match status" value="1"/>
</dbReference>
<evidence type="ECO:0000259" key="6">
    <source>
        <dbReference type="PROSITE" id="PS50109"/>
    </source>
</evidence>
<sequence>MDQQPNLRLGGRAEPGLGGIQHPEFARAALAKNQPEKLSRNLDIIRQGATRMEQRIDGTLILSRAGRHEFRPQWVPLGPLVVQAQQDALLECAEQDIDVRVQNPATVWGDATLLQQVMTKLIGNAVKDSSGRDVSRVVVQVQEDSAGWTVTVSDNGVGFDPRYAGTLFGIFQRLHTHDAFPGVGVGLATVQRTVLKHGGRIAADSVEGQGATFRVFLPKPAPEHPRGVPDPPSPGRTGSGEGVFVAMCRSLTLAVFRVEVSYPLLDSCREHLRVPAAHPCQTFHLTGLR</sequence>
<dbReference type="SMART" id="SM00387">
    <property type="entry name" value="HATPase_c"/>
    <property type="match status" value="1"/>
</dbReference>
<evidence type="ECO:0000256" key="2">
    <source>
        <dbReference type="ARBA" id="ARBA00012438"/>
    </source>
</evidence>
<dbReference type="Gene3D" id="3.30.565.10">
    <property type="entry name" value="Histidine kinase-like ATPase, C-terminal domain"/>
    <property type="match status" value="1"/>
</dbReference>
<evidence type="ECO:0000256" key="3">
    <source>
        <dbReference type="ARBA" id="ARBA00022679"/>
    </source>
</evidence>
<evidence type="ECO:0000313" key="7">
    <source>
        <dbReference type="EMBL" id="MFC3834833.1"/>
    </source>
</evidence>
<dbReference type="InterPro" id="IPR005467">
    <property type="entry name" value="His_kinase_dom"/>
</dbReference>